<dbReference type="Gene3D" id="1.20.920.10">
    <property type="entry name" value="Bromodomain-like"/>
    <property type="match status" value="1"/>
</dbReference>
<evidence type="ECO:0000256" key="3">
    <source>
        <dbReference type="ARBA" id="ARBA00023163"/>
    </source>
</evidence>
<dbReference type="RefSeq" id="XP_023003631.1">
    <property type="nucleotide sequence ID" value="XM_023147863.1"/>
</dbReference>
<name>A0A6J1KPS5_CUCMA</name>
<dbReference type="Proteomes" id="UP000504608">
    <property type="component" value="Unplaced"/>
</dbReference>
<evidence type="ECO:0000256" key="4">
    <source>
        <dbReference type="PROSITE-ProRule" id="PRU00035"/>
    </source>
</evidence>
<dbReference type="InterPro" id="IPR027353">
    <property type="entry name" value="NET_dom"/>
</dbReference>
<dbReference type="InterPro" id="IPR036427">
    <property type="entry name" value="Bromodomain-like_sf"/>
</dbReference>
<sequence length="410" mass="47433">MVRRYYRSPSPTSTIFMLRVQIWSFSCQMEPVPSSIPDFVDSRQGNDTGDAAEAEGFMHRVDEISVQIDKLEKRVIEIEQFYLARGDAQQNISKASSTLKDKDKEKHITSIRKQQQDSSRREGAAAKRMQELMRQFATIFRQISQHKWAWPFLDPVDVEGLGLHDYYEVIDKPMDFSTIKNKMEAKDGSGYKNVREIYADVRLVFKNAMRYNDEKNDVHVMAKTLLEKFEEKWLQLLPKVAEEEKRKVEEEVEFQFDMQHAQEAAYANMARDISNEISEADMNLKGLREMVIQRCRKMSTEEKRKLGIALTRLSPEDLTKALEIVAENNPNFQATAQEVDLDIDAQNEYTLWRLKVFVKDALAIKSRSAVAIDSVDNDNIDDNKKNNSKGRREICDAVVKSAIKRTKKVV</sequence>
<feature type="domain" description="NET" evidence="7">
    <location>
        <begin position="288"/>
        <end position="369"/>
    </location>
</feature>
<dbReference type="OrthoDB" id="21449at2759"/>
<dbReference type="PROSITE" id="PS50014">
    <property type="entry name" value="BROMODOMAIN_2"/>
    <property type="match status" value="1"/>
</dbReference>
<protein>
    <submittedName>
        <fullName evidence="9">Transcription factor GTE1-like isoform X1</fullName>
    </submittedName>
</protein>
<dbReference type="GeneID" id="111497172"/>
<evidence type="ECO:0000259" key="7">
    <source>
        <dbReference type="PROSITE" id="PS51525"/>
    </source>
</evidence>
<feature type="region of interest" description="Disordered" evidence="5">
    <location>
        <begin position="94"/>
        <end position="125"/>
    </location>
</feature>
<evidence type="ECO:0000313" key="8">
    <source>
        <dbReference type="Proteomes" id="UP000504608"/>
    </source>
</evidence>
<evidence type="ECO:0000313" key="9">
    <source>
        <dbReference type="RefSeq" id="XP_023003631.1"/>
    </source>
</evidence>
<dbReference type="Pfam" id="PF17035">
    <property type="entry name" value="BET"/>
    <property type="match status" value="1"/>
</dbReference>
<evidence type="ECO:0000256" key="1">
    <source>
        <dbReference type="ARBA" id="ARBA00023015"/>
    </source>
</evidence>
<dbReference type="AlphaFoldDB" id="A0A6J1KPS5"/>
<dbReference type="InterPro" id="IPR001487">
    <property type="entry name" value="Bromodomain"/>
</dbReference>
<keyword evidence="1" id="KW-0805">Transcription regulation</keyword>
<dbReference type="FunFam" id="1.20.920.10:FF:000093">
    <property type="entry name" value="Transcription factor GTE6"/>
    <property type="match status" value="1"/>
</dbReference>
<keyword evidence="2 4" id="KW-0103">Bromodomain</keyword>
<feature type="domain" description="Bromo" evidence="6">
    <location>
        <begin position="144"/>
        <end position="219"/>
    </location>
</feature>
<dbReference type="PANTHER" id="PTHR45926">
    <property type="entry name" value="OSJNBA0053K19.4 PROTEIN"/>
    <property type="match status" value="1"/>
</dbReference>
<reference evidence="9" key="1">
    <citation type="submission" date="2025-08" db="UniProtKB">
        <authorList>
            <consortium name="RefSeq"/>
        </authorList>
    </citation>
    <scope>IDENTIFICATION</scope>
    <source>
        <tissue evidence="9">Young leaves</tissue>
    </source>
</reference>
<evidence type="ECO:0000256" key="5">
    <source>
        <dbReference type="SAM" id="MobiDB-lite"/>
    </source>
</evidence>
<evidence type="ECO:0000259" key="6">
    <source>
        <dbReference type="PROSITE" id="PS50014"/>
    </source>
</evidence>
<keyword evidence="3" id="KW-0804">Transcription</keyword>
<dbReference type="PRINTS" id="PR00503">
    <property type="entry name" value="BROMODOMAIN"/>
</dbReference>
<accession>A0A6J1KPS5</accession>
<dbReference type="SUPFAM" id="SSF47370">
    <property type="entry name" value="Bromodomain"/>
    <property type="match status" value="1"/>
</dbReference>
<dbReference type="Pfam" id="PF00439">
    <property type="entry name" value="Bromodomain"/>
    <property type="match status" value="1"/>
</dbReference>
<gene>
    <name evidence="9" type="primary">LOC111497172</name>
</gene>
<dbReference type="SMART" id="SM00297">
    <property type="entry name" value="BROMO"/>
    <property type="match status" value="1"/>
</dbReference>
<feature type="compositionally biased region" description="Basic and acidic residues" evidence="5">
    <location>
        <begin position="99"/>
        <end position="125"/>
    </location>
</feature>
<dbReference type="Gene3D" id="1.20.1270.220">
    <property type="match status" value="1"/>
</dbReference>
<dbReference type="InterPro" id="IPR038336">
    <property type="entry name" value="NET_sf"/>
</dbReference>
<dbReference type="KEGG" id="cmax:111497172"/>
<proteinExistence type="predicted"/>
<keyword evidence="8" id="KW-1185">Reference proteome</keyword>
<organism evidence="8 9">
    <name type="scientific">Cucurbita maxima</name>
    <name type="common">Pumpkin</name>
    <name type="synonym">Winter squash</name>
    <dbReference type="NCBI Taxonomy" id="3661"/>
    <lineage>
        <taxon>Eukaryota</taxon>
        <taxon>Viridiplantae</taxon>
        <taxon>Streptophyta</taxon>
        <taxon>Embryophyta</taxon>
        <taxon>Tracheophyta</taxon>
        <taxon>Spermatophyta</taxon>
        <taxon>Magnoliopsida</taxon>
        <taxon>eudicotyledons</taxon>
        <taxon>Gunneridae</taxon>
        <taxon>Pentapetalae</taxon>
        <taxon>rosids</taxon>
        <taxon>fabids</taxon>
        <taxon>Cucurbitales</taxon>
        <taxon>Cucurbitaceae</taxon>
        <taxon>Cucurbiteae</taxon>
        <taxon>Cucurbita</taxon>
    </lineage>
</organism>
<evidence type="ECO:0000256" key="2">
    <source>
        <dbReference type="ARBA" id="ARBA00023117"/>
    </source>
</evidence>
<dbReference type="PROSITE" id="PS51525">
    <property type="entry name" value="NET"/>
    <property type="match status" value="1"/>
</dbReference>